<dbReference type="Proteomes" id="UP000809789">
    <property type="component" value="Unassembled WGS sequence"/>
</dbReference>
<evidence type="ECO:0000313" key="7">
    <source>
        <dbReference type="EMBL" id="KAG8626011.1"/>
    </source>
</evidence>
<dbReference type="GO" id="GO:0005524">
    <property type="term" value="F:ATP binding"/>
    <property type="evidence" value="ECO:0007669"/>
    <property type="project" value="UniProtKB-KW"/>
</dbReference>
<name>A0A8K0PDS0_9PEZI</name>
<dbReference type="OrthoDB" id="5979581at2759"/>
<accession>A0A8K0PDS0</accession>
<reference evidence="7" key="1">
    <citation type="submission" date="2021-07" db="EMBL/GenBank/DDBJ databases">
        <title>Elsinoe batatas strain:CRI-CJ2 Genome sequencing and assembly.</title>
        <authorList>
            <person name="Huang L."/>
        </authorList>
    </citation>
    <scope>NUCLEOTIDE SEQUENCE</scope>
    <source>
        <strain evidence="7">CRI-CJ2</strain>
    </source>
</reference>
<dbReference type="PANTHER" id="PTHR45646">
    <property type="entry name" value="SERINE/THREONINE-PROTEIN KINASE DOA-RELATED"/>
    <property type="match status" value="1"/>
</dbReference>
<organism evidence="7 8">
    <name type="scientific">Elsinoe batatas</name>
    <dbReference type="NCBI Taxonomy" id="2601811"/>
    <lineage>
        <taxon>Eukaryota</taxon>
        <taxon>Fungi</taxon>
        <taxon>Dikarya</taxon>
        <taxon>Ascomycota</taxon>
        <taxon>Pezizomycotina</taxon>
        <taxon>Dothideomycetes</taxon>
        <taxon>Dothideomycetidae</taxon>
        <taxon>Myriangiales</taxon>
        <taxon>Elsinoaceae</taxon>
        <taxon>Elsinoe</taxon>
    </lineage>
</organism>
<evidence type="ECO:0000313" key="8">
    <source>
        <dbReference type="Proteomes" id="UP000809789"/>
    </source>
</evidence>
<keyword evidence="3" id="KW-0547">Nucleotide-binding</keyword>
<dbReference type="Gene3D" id="1.10.510.10">
    <property type="entry name" value="Transferase(Phosphotransferase) domain 1"/>
    <property type="match status" value="1"/>
</dbReference>
<dbReference type="Gene3D" id="3.30.200.20">
    <property type="entry name" value="Phosphorylase Kinase, domain 1"/>
    <property type="match status" value="1"/>
</dbReference>
<comment type="caution">
    <text evidence="7">The sequence shown here is derived from an EMBL/GenBank/DDBJ whole genome shotgun (WGS) entry which is preliminary data.</text>
</comment>
<evidence type="ECO:0000259" key="6">
    <source>
        <dbReference type="PROSITE" id="PS50011"/>
    </source>
</evidence>
<evidence type="ECO:0000256" key="5">
    <source>
        <dbReference type="ARBA" id="ARBA00022840"/>
    </source>
</evidence>
<dbReference type="SMART" id="SM00220">
    <property type="entry name" value="S_TKc"/>
    <property type="match status" value="1"/>
</dbReference>
<dbReference type="PANTHER" id="PTHR45646:SF11">
    <property type="entry name" value="SERINE_THREONINE-PROTEIN KINASE DOA"/>
    <property type="match status" value="1"/>
</dbReference>
<protein>
    <recommendedName>
        <fullName evidence="6">Protein kinase domain-containing protein</fullName>
    </recommendedName>
</protein>
<dbReference type="GO" id="GO:0005634">
    <property type="term" value="C:nucleus"/>
    <property type="evidence" value="ECO:0007669"/>
    <property type="project" value="TreeGrafter"/>
</dbReference>
<dbReference type="Pfam" id="PF00069">
    <property type="entry name" value="Pkinase"/>
    <property type="match status" value="1"/>
</dbReference>
<dbReference type="SUPFAM" id="SSF56112">
    <property type="entry name" value="Protein kinase-like (PK-like)"/>
    <property type="match status" value="1"/>
</dbReference>
<dbReference type="EMBL" id="JAESVG020000007">
    <property type="protein sequence ID" value="KAG8626011.1"/>
    <property type="molecule type" value="Genomic_DNA"/>
</dbReference>
<dbReference type="InterPro" id="IPR051175">
    <property type="entry name" value="CLK_kinases"/>
</dbReference>
<proteinExistence type="predicted"/>
<keyword evidence="4" id="KW-0418">Kinase</keyword>
<dbReference type="InterPro" id="IPR000719">
    <property type="entry name" value="Prot_kinase_dom"/>
</dbReference>
<evidence type="ECO:0000256" key="1">
    <source>
        <dbReference type="ARBA" id="ARBA00022527"/>
    </source>
</evidence>
<dbReference type="AlphaFoldDB" id="A0A8K0PDS0"/>
<feature type="domain" description="Protein kinase" evidence="6">
    <location>
        <begin position="78"/>
        <end position="416"/>
    </location>
</feature>
<evidence type="ECO:0000256" key="4">
    <source>
        <dbReference type="ARBA" id="ARBA00022777"/>
    </source>
</evidence>
<keyword evidence="5" id="KW-0067">ATP-binding</keyword>
<keyword evidence="8" id="KW-1185">Reference proteome</keyword>
<evidence type="ECO:0000256" key="3">
    <source>
        <dbReference type="ARBA" id="ARBA00022741"/>
    </source>
</evidence>
<dbReference type="GO" id="GO:0004674">
    <property type="term" value="F:protein serine/threonine kinase activity"/>
    <property type="evidence" value="ECO:0007669"/>
    <property type="project" value="UniProtKB-KW"/>
</dbReference>
<evidence type="ECO:0000256" key="2">
    <source>
        <dbReference type="ARBA" id="ARBA00022679"/>
    </source>
</evidence>
<dbReference type="GO" id="GO:0043484">
    <property type="term" value="P:regulation of RNA splicing"/>
    <property type="evidence" value="ECO:0007669"/>
    <property type="project" value="TreeGrafter"/>
</dbReference>
<sequence length="429" mass="49700">MFRYLWLRPRLISLNHSSICRNTRLLCRAAHTQIHRTASPEDFPRIDSSLLIEEETLPEYRSKDYYPVTIGQVFKNRYRVAAKLGYGSASTVWLCKDQEGTHEYVAMKIYINCSKVHRELPIYEHINSVKCEHPGRDRVRALLDSFEVSGPYGKHICLIHQPMGMSLEEMRSLIDAKVIDDYILRWVFRAVHLGMKFLHEEAGIIHTDLQPNNILLGMHDSAILVDVARNEVEKPSPRKLLEDRTIYLSRLLRITHGTPCISDLSEARFGNATHTDLVMPNVYRAPEVILGMPWSYPIDVWSFGMSLWDLFEPARLFGKAGVDGKYSKEHHLAQMVAVIGPPPPDFLKRSDECMRFWDPDGNWIGKVAIPQMTLDGLEQRLEHEDKARFLSLMRKLLRWKPEDRPSWEELSRDDWLTADLIKSGEVVRE</sequence>
<keyword evidence="2" id="KW-0808">Transferase</keyword>
<dbReference type="InterPro" id="IPR011009">
    <property type="entry name" value="Kinase-like_dom_sf"/>
</dbReference>
<keyword evidence="1" id="KW-0723">Serine/threonine-protein kinase</keyword>
<gene>
    <name evidence="7" type="ORF">KVT40_006412</name>
</gene>
<dbReference type="PROSITE" id="PS50011">
    <property type="entry name" value="PROTEIN_KINASE_DOM"/>
    <property type="match status" value="1"/>
</dbReference>